<dbReference type="GO" id="GO:0140359">
    <property type="term" value="F:ABC-type transporter activity"/>
    <property type="evidence" value="ECO:0007669"/>
    <property type="project" value="InterPro"/>
</dbReference>
<evidence type="ECO:0000313" key="8">
    <source>
        <dbReference type="EMBL" id="GGL01725.1"/>
    </source>
</evidence>
<dbReference type="PANTHER" id="PTHR43077:SF11">
    <property type="entry name" value="TRANSPORT PERMEASE YVFS-RELATED"/>
    <property type="match status" value="1"/>
</dbReference>
<feature type="transmembrane region" description="Helical" evidence="6">
    <location>
        <begin position="159"/>
        <end position="177"/>
    </location>
</feature>
<keyword evidence="2 6" id="KW-0812">Transmembrane</keyword>
<evidence type="ECO:0000256" key="2">
    <source>
        <dbReference type="ARBA" id="ARBA00022692"/>
    </source>
</evidence>
<reference evidence="8" key="1">
    <citation type="journal article" date="2014" name="Int. J. Syst. Evol. Microbiol.">
        <title>Complete genome sequence of Corynebacterium casei LMG S-19264T (=DSM 44701T), isolated from a smear-ripened cheese.</title>
        <authorList>
            <consortium name="US DOE Joint Genome Institute (JGI-PGF)"/>
            <person name="Walter F."/>
            <person name="Albersmeier A."/>
            <person name="Kalinowski J."/>
            <person name="Ruckert C."/>
        </authorList>
    </citation>
    <scope>NUCLEOTIDE SEQUENCE</scope>
    <source>
        <strain evidence="8">JCM 13064</strain>
    </source>
</reference>
<evidence type="ECO:0000259" key="7">
    <source>
        <dbReference type="Pfam" id="PF12698"/>
    </source>
</evidence>
<dbReference type="InterPro" id="IPR051328">
    <property type="entry name" value="T7SS_ABC-Transporter"/>
</dbReference>
<evidence type="ECO:0000256" key="6">
    <source>
        <dbReference type="SAM" id="Phobius"/>
    </source>
</evidence>
<comment type="subcellular location">
    <subcellularLocation>
        <location evidence="1">Membrane</location>
        <topology evidence="1">Multi-pass membrane protein</topology>
    </subcellularLocation>
</comment>
<dbReference type="Pfam" id="PF12698">
    <property type="entry name" value="ABC2_membrane_3"/>
    <property type="match status" value="1"/>
</dbReference>
<comment type="caution">
    <text evidence="8">The sequence shown here is derived from an EMBL/GenBank/DDBJ whole genome shotgun (WGS) entry which is preliminary data.</text>
</comment>
<evidence type="ECO:0000256" key="5">
    <source>
        <dbReference type="ARBA" id="ARBA00023251"/>
    </source>
</evidence>
<reference evidence="8" key="2">
    <citation type="submission" date="2020-09" db="EMBL/GenBank/DDBJ databases">
        <authorList>
            <person name="Sun Q."/>
            <person name="Ohkuma M."/>
        </authorList>
    </citation>
    <scope>NUCLEOTIDE SEQUENCE</scope>
    <source>
        <strain evidence="8">JCM 13064</strain>
    </source>
</reference>
<proteinExistence type="predicted"/>
<dbReference type="GO" id="GO:0046677">
    <property type="term" value="P:response to antibiotic"/>
    <property type="evidence" value="ECO:0007669"/>
    <property type="project" value="UniProtKB-KW"/>
</dbReference>
<evidence type="ECO:0000256" key="4">
    <source>
        <dbReference type="ARBA" id="ARBA00023136"/>
    </source>
</evidence>
<gene>
    <name evidence="8" type="ORF">GCM10007964_49730</name>
</gene>
<evidence type="ECO:0000313" key="9">
    <source>
        <dbReference type="Proteomes" id="UP000645217"/>
    </source>
</evidence>
<dbReference type="PIRSF" id="PIRSF006648">
    <property type="entry name" value="DrrB"/>
    <property type="match status" value="1"/>
</dbReference>
<keyword evidence="4 6" id="KW-0472">Membrane</keyword>
<dbReference type="Proteomes" id="UP000645217">
    <property type="component" value="Unassembled WGS sequence"/>
</dbReference>
<name>A0A917VNF5_9ACTN</name>
<sequence>MLGYIRLELARVLRDVTFLLFGIAMPVVMYLIFTSAGLAPGAEREAALFAMVSMAAYGGMGAAFNNGSGLAEDKAHGWLRQLRLTPLAPTAIVAGKTITGMVVVVPAIAAILAAGALVHHVTLGPGQWVAIIALLWAGTIPFTLLGLGNGYRLSGQAAGLVNFASSVALAVTGGLWLPAQLFPGWLQEISRWTPTFNYADLSWHVAFGQAPSARSALILLGWLAVFGAYALYGYRRAGRRA</sequence>
<dbReference type="AlphaFoldDB" id="A0A917VNF5"/>
<dbReference type="EMBL" id="BMNT01000029">
    <property type="protein sequence ID" value="GGL01725.1"/>
    <property type="molecule type" value="Genomic_DNA"/>
</dbReference>
<dbReference type="InterPro" id="IPR000412">
    <property type="entry name" value="ABC_2_transport"/>
</dbReference>
<dbReference type="GO" id="GO:0043190">
    <property type="term" value="C:ATP-binding cassette (ABC) transporter complex"/>
    <property type="evidence" value="ECO:0007669"/>
    <property type="project" value="InterPro"/>
</dbReference>
<evidence type="ECO:0000256" key="3">
    <source>
        <dbReference type="ARBA" id="ARBA00022989"/>
    </source>
</evidence>
<feature type="transmembrane region" description="Helical" evidence="6">
    <location>
        <begin position="46"/>
        <end position="66"/>
    </location>
</feature>
<feature type="transmembrane region" description="Helical" evidence="6">
    <location>
        <begin position="128"/>
        <end position="147"/>
    </location>
</feature>
<accession>A0A917VNF5</accession>
<feature type="transmembrane region" description="Helical" evidence="6">
    <location>
        <begin position="216"/>
        <end position="234"/>
    </location>
</feature>
<dbReference type="RefSeq" id="WP_189165452.1">
    <property type="nucleotide sequence ID" value="NZ_BMNT01000029.1"/>
</dbReference>
<feature type="transmembrane region" description="Helical" evidence="6">
    <location>
        <begin position="12"/>
        <end position="34"/>
    </location>
</feature>
<keyword evidence="3 6" id="KW-1133">Transmembrane helix</keyword>
<dbReference type="PANTHER" id="PTHR43077">
    <property type="entry name" value="TRANSPORT PERMEASE YVFS-RELATED"/>
    <property type="match status" value="1"/>
</dbReference>
<keyword evidence="9" id="KW-1185">Reference proteome</keyword>
<dbReference type="InterPro" id="IPR013525">
    <property type="entry name" value="ABC2_TM"/>
</dbReference>
<organism evidence="8 9">
    <name type="scientific">Sphaerisporangium melleum</name>
    <dbReference type="NCBI Taxonomy" id="321316"/>
    <lineage>
        <taxon>Bacteria</taxon>
        <taxon>Bacillati</taxon>
        <taxon>Actinomycetota</taxon>
        <taxon>Actinomycetes</taxon>
        <taxon>Streptosporangiales</taxon>
        <taxon>Streptosporangiaceae</taxon>
        <taxon>Sphaerisporangium</taxon>
    </lineage>
</organism>
<feature type="transmembrane region" description="Helical" evidence="6">
    <location>
        <begin position="87"/>
        <end position="116"/>
    </location>
</feature>
<evidence type="ECO:0000256" key="1">
    <source>
        <dbReference type="ARBA" id="ARBA00004141"/>
    </source>
</evidence>
<keyword evidence="5" id="KW-0046">Antibiotic resistance</keyword>
<feature type="domain" description="ABC-2 type transporter transmembrane" evidence="7">
    <location>
        <begin position="48"/>
        <end position="231"/>
    </location>
</feature>
<protein>
    <submittedName>
        <fullName evidence="8">ABC transporter</fullName>
    </submittedName>
</protein>